<dbReference type="AlphaFoldDB" id="A0A6J8EA68"/>
<dbReference type="SUPFAM" id="SSF57196">
    <property type="entry name" value="EGF/Laminin"/>
    <property type="match status" value="1"/>
</dbReference>
<keyword evidence="3" id="KW-1015">Disulfide bond</keyword>
<dbReference type="CDD" id="cd00054">
    <property type="entry name" value="EGF_CA"/>
    <property type="match status" value="2"/>
</dbReference>
<keyword evidence="9" id="KW-1185">Reference proteome</keyword>
<keyword evidence="6" id="KW-1133">Transmembrane helix</keyword>
<feature type="compositionally biased region" description="Basic and acidic residues" evidence="5">
    <location>
        <begin position="421"/>
        <end position="436"/>
    </location>
</feature>
<evidence type="ECO:0000256" key="2">
    <source>
        <dbReference type="ARBA" id="ARBA00022737"/>
    </source>
</evidence>
<protein>
    <submittedName>
        <fullName evidence="8">NOTCH1</fullName>
    </submittedName>
</protein>
<keyword evidence="2" id="KW-0677">Repeat</keyword>
<evidence type="ECO:0000259" key="7">
    <source>
        <dbReference type="PROSITE" id="PS50026"/>
    </source>
</evidence>
<gene>
    <name evidence="8" type="ORF">MCOR_49037</name>
</gene>
<dbReference type="InterPro" id="IPR018097">
    <property type="entry name" value="EGF_Ca-bd_CS"/>
</dbReference>
<evidence type="ECO:0000313" key="8">
    <source>
        <dbReference type="EMBL" id="CAC5416405.1"/>
    </source>
</evidence>
<proteinExistence type="predicted"/>
<feature type="domain" description="EGF-like" evidence="7">
    <location>
        <begin position="142"/>
        <end position="176"/>
    </location>
</feature>
<dbReference type="EMBL" id="CACVKT020008637">
    <property type="protein sequence ID" value="CAC5416405.1"/>
    <property type="molecule type" value="Genomic_DNA"/>
</dbReference>
<accession>A0A6J8EA68</accession>
<keyword evidence="6" id="KW-0812">Transmembrane</keyword>
<dbReference type="Proteomes" id="UP000507470">
    <property type="component" value="Unassembled WGS sequence"/>
</dbReference>
<dbReference type="InterPro" id="IPR000152">
    <property type="entry name" value="EGF-type_Asp/Asn_hydroxyl_site"/>
</dbReference>
<dbReference type="GO" id="GO:0005509">
    <property type="term" value="F:calcium ion binding"/>
    <property type="evidence" value="ECO:0007669"/>
    <property type="project" value="InterPro"/>
</dbReference>
<reference evidence="8 9" key="1">
    <citation type="submission" date="2020-06" db="EMBL/GenBank/DDBJ databases">
        <authorList>
            <person name="Li R."/>
            <person name="Bekaert M."/>
        </authorList>
    </citation>
    <scope>NUCLEOTIDE SEQUENCE [LARGE SCALE GENOMIC DNA]</scope>
    <source>
        <strain evidence="9">wild</strain>
    </source>
</reference>
<evidence type="ECO:0000256" key="6">
    <source>
        <dbReference type="SAM" id="Phobius"/>
    </source>
</evidence>
<keyword evidence="1 4" id="KW-0245">EGF-like domain</keyword>
<evidence type="ECO:0000313" key="9">
    <source>
        <dbReference type="Proteomes" id="UP000507470"/>
    </source>
</evidence>
<evidence type="ECO:0000256" key="4">
    <source>
        <dbReference type="PROSITE-ProRule" id="PRU00076"/>
    </source>
</evidence>
<dbReference type="Gene3D" id="2.10.25.10">
    <property type="entry name" value="Laminin"/>
    <property type="match status" value="2"/>
</dbReference>
<evidence type="ECO:0000256" key="5">
    <source>
        <dbReference type="SAM" id="MobiDB-lite"/>
    </source>
</evidence>
<dbReference type="InterPro" id="IPR000742">
    <property type="entry name" value="EGF"/>
</dbReference>
<dbReference type="PANTHER" id="PTHR24049">
    <property type="entry name" value="CRUMBS FAMILY MEMBER"/>
    <property type="match status" value="1"/>
</dbReference>
<dbReference type="PROSITE" id="PS00010">
    <property type="entry name" value="ASX_HYDROXYL"/>
    <property type="match status" value="1"/>
</dbReference>
<feature type="transmembrane region" description="Helical" evidence="6">
    <location>
        <begin position="180"/>
        <end position="205"/>
    </location>
</feature>
<sequence length="436" mass="49783">MEYKPTWGTVMFTEVKTTVPDMYDCETDANVASEPCGNFSYTLPHDKVTMSWIYTTLTYKQSINVTGNDFLKIYVSDSMNASSSVVTIQFVIMESSCQNDGSCQPKNGSNYPCTSTYRAEHFDKYFECVCLPGWIGIYCEENIDECISSPCVESFECIDGVNKYECRCPVDDPNCDFKIWIIPLIVLSVVCIVTIIVVVICRYMYRKKREKNKKVYRDLLTQSSKDLLGDAQSRNLSFAEDTVEKYIDSNPEAATLDAEQVDFQENHDDLSNLDPVGFLNPAIGKSANPRWKNKVYPESLCTKKFITSPAEQKSESKLKEEFQEKEDLKYDWTYALPMHQVLEQALKPVSKPKIQFLREIKFKLSADEKNTEILSNPTEEREHDAETNLLQSMQPPLKQMYQTKMAKAVPATGLVAHSMSHSRENEQKQQEKSSDA</sequence>
<dbReference type="PROSITE" id="PS01186">
    <property type="entry name" value="EGF_2"/>
    <property type="match status" value="1"/>
</dbReference>
<comment type="caution">
    <text evidence="4">Lacks conserved residue(s) required for the propagation of feature annotation.</text>
</comment>
<evidence type="ECO:0000256" key="1">
    <source>
        <dbReference type="ARBA" id="ARBA00022536"/>
    </source>
</evidence>
<dbReference type="PROSITE" id="PS50026">
    <property type="entry name" value="EGF_3"/>
    <property type="match status" value="1"/>
</dbReference>
<dbReference type="OrthoDB" id="6078676at2759"/>
<dbReference type="InterPro" id="IPR051022">
    <property type="entry name" value="Notch_Cell-Fate_Det"/>
</dbReference>
<organism evidence="8 9">
    <name type="scientific">Mytilus coruscus</name>
    <name type="common">Sea mussel</name>
    <dbReference type="NCBI Taxonomy" id="42192"/>
    <lineage>
        <taxon>Eukaryota</taxon>
        <taxon>Metazoa</taxon>
        <taxon>Spiralia</taxon>
        <taxon>Lophotrochozoa</taxon>
        <taxon>Mollusca</taxon>
        <taxon>Bivalvia</taxon>
        <taxon>Autobranchia</taxon>
        <taxon>Pteriomorphia</taxon>
        <taxon>Mytilida</taxon>
        <taxon>Mytiloidea</taxon>
        <taxon>Mytilidae</taxon>
        <taxon>Mytilinae</taxon>
        <taxon>Mytilus</taxon>
    </lineage>
</organism>
<feature type="region of interest" description="Disordered" evidence="5">
    <location>
        <begin position="411"/>
        <end position="436"/>
    </location>
</feature>
<evidence type="ECO:0000256" key="3">
    <source>
        <dbReference type="ARBA" id="ARBA00023157"/>
    </source>
</evidence>
<name>A0A6J8EA68_MYTCO</name>
<keyword evidence="6" id="KW-0472">Membrane</keyword>
<dbReference type="PROSITE" id="PS00022">
    <property type="entry name" value="EGF_1"/>
    <property type="match status" value="1"/>
</dbReference>
<dbReference type="PROSITE" id="PS01187">
    <property type="entry name" value="EGF_CA"/>
    <property type="match status" value="1"/>
</dbReference>